<evidence type="ECO:0000313" key="2">
    <source>
        <dbReference type="Proteomes" id="UP001629059"/>
    </source>
</evidence>
<organism evidence="1 2">
    <name type="scientific">Flavobacterium rhizophilum</name>
    <dbReference type="NCBI Taxonomy" id="3163296"/>
    <lineage>
        <taxon>Bacteria</taxon>
        <taxon>Pseudomonadati</taxon>
        <taxon>Bacteroidota</taxon>
        <taxon>Flavobacteriia</taxon>
        <taxon>Flavobacteriales</taxon>
        <taxon>Flavobacteriaceae</taxon>
        <taxon>Flavobacterium</taxon>
    </lineage>
</organism>
<reference evidence="1 2" key="1">
    <citation type="submission" date="2024-06" db="EMBL/GenBank/DDBJ databases">
        <authorList>
            <person name="Kaempfer P."/>
            <person name="Viver T."/>
        </authorList>
    </citation>
    <scope>NUCLEOTIDE SEQUENCE [LARGE SCALE GENOMIC DNA]</scope>
    <source>
        <strain evidence="1 2">ST-75</strain>
    </source>
</reference>
<evidence type="ECO:0000313" key="1">
    <source>
        <dbReference type="EMBL" id="MFL9837106.1"/>
    </source>
</evidence>
<dbReference type="Proteomes" id="UP001629059">
    <property type="component" value="Unassembled WGS sequence"/>
</dbReference>
<comment type="caution">
    <text evidence="1">The sequence shown here is derived from an EMBL/GenBank/DDBJ whole genome shotgun (WGS) entry which is preliminary data.</text>
</comment>
<name>A0ABW8YCR7_9FLAO</name>
<proteinExistence type="predicted"/>
<dbReference type="EMBL" id="JBELQB010000004">
    <property type="protein sequence ID" value="MFL9837106.1"/>
    <property type="molecule type" value="Genomic_DNA"/>
</dbReference>
<keyword evidence="2" id="KW-1185">Reference proteome</keyword>
<gene>
    <name evidence="1" type="ORF">ABS768_06315</name>
</gene>
<dbReference type="RefSeq" id="WP_408074124.1">
    <property type="nucleotide sequence ID" value="NZ_JBELQB010000004.1"/>
</dbReference>
<sequence>MARNPKIEFFKIILNSTKSDEKITFKEIFTELYFAKNPDEEEVPTNQVLMNTFYESILSKLDNRFRVNNSKKKAFYVKSDKQDAEKTIKFGRESSIIHGRVKGGAYDTGKEEGDLNNPSGDNKKLDSNNILLDDFYFLLYTPLNQNVGVLILQNYTSDQIADVFKPFVQGVFKVEKVSLKASLFEFMPDVMQKEFKENSSIKKFVFSNQYLISDLDDDVKSTGKFTVQLIISSSDNNLGIQSLPLWKKALRKIKINVPGNEPRVVESFAKQNAYIKDDSGVKANPTMFSLDDETLSIRATIYLQNHITLKENGIPVWKELENFAQRALKENVIPEIYPETDLDEN</sequence>
<protein>
    <recommendedName>
        <fullName evidence="3">WYL domain-containing protein</fullName>
    </recommendedName>
</protein>
<accession>A0ABW8YCR7</accession>
<evidence type="ECO:0008006" key="3">
    <source>
        <dbReference type="Google" id="ProtNLM"/>
    </source>
</evidence>